<evidence type="ECO:0000313" key="3">
    <source>
        <dbReference type="Proteomes" id="UP000231987"/>
    </source>
</evidence>
<feature type="transmembrane region" description="Helical" evidence="1">
    <location>
        <begin position="119"/>
        <end position="141"/>
    </location>
</feature>
<dbReference type="AlphaFoldDB" id="A0A2J0YTE9"/>
<keyword evidence="1" id="KW-0472">Membrane</keyword>
<keyword evidence="1" id="KW-0812">Transmembrane</keyword>
<evidence type="ECO:0000313" key="2">
    <source>
        <dbReference type="EMBL" id="PJR08743.1"/>
    </source>
</evidence>
<evidence type="ECO:0000256" key="1">
    <source>
        <dbReference type="SAM" id="Phobius"/>
    </source>
</evidence>
<proteinExistence type="predicted"/>
<dbReference type="EMBL" id="NJGD01000038">
    <property type="protein sequence ID" value="PJR08743.1"/>
    <property type="molecule type" value="Genomic_DNA"/>
</dbReference>
<name>A0A2J0YTE9_RHIML</name>
<protein>
    <submittedName>
        <fullName evidence="2">Uncharacterized protein</fullName>
    </submittedName>
</protein>
<keyword evidence="1" id="KW-1133">Transmembrane helix</keyword>
<reference evidence="2 3" key="1">
    <citation type="submission" date="2017-06" db="EMBL/GenBank/DDBJ databases">
        <title>Ensifer strains isolated from leguminous trees and herbs display diverse denitrification phenotypes with some acting as strong N2O sinks.</title>
        <authorList>
            <person name="Woliy K."/>
            <person name="Mania D."/>
            <person name="Bakken L.R."/>
            <person name="Frostegard A."/>
        </authorList>
    </citation>
    <scope>NUCLEOTIDE SEQUENCE [LARGE SCALE GENOMIC DNA]</scope>
    <source>
        <strain evidence="2 3">AC50a</strain>
    </source>
</reference>
<organism evidence="2 3">
    <name type="scientific">Rhizobium meliloti</name>
    <name type="common">Ensifer meliloti</name>
    <name type="synonym">Sinorhizobium meliloti</name>
    <dbReference type="NCBI Taxonomy" id="382"/>
    <lineage>
        <taxon>Bacteria</taxon>
        <taxon>Pseudomonadati</taxon>
        <taxon>Pseudomonadota</taxon>
        <taxon>Alphaproteobacteria</taxon>
        <taxon>Hyphomicrobiales</taxon>
        <taxon>Rhizobiaceae</taxon>
        <taxon>Sinorhizobium/Ensifer group</taxon>
        <taxon>Sinorhizobium</taxon>
    </lineage>
</organism>
<comment type="caution">
    <text evidence="2">The sequence shown here is derived from an EMBL/GenBank/DDBJ whole genome shotgun (WGS) entry which is preliminary data.</text>
</comment>
<accession>A0A2J0YTE9</accession>
<dbReference type="Proteomes" id="UP000231987">
    <property type="component" value="Unassembled WGS sequence"/>
</dbReference>
<dbReference type="RefSeq" id="WP_100675052.1">
    <property type="nucleotide sequence ID" value="NZ_NJGD01000038.1"/>
</dbReference>
<gene>
    <name evidence="2" type="ORF">CEJ86_32510</name>
</gene>
<sequence>MSINPRSFIESADLGNIEESVATVESPPGLNLDKLPSAVVSGTALIDFSGVPSLPVRAGVSEALLFASRVATTSMKAGNDEDDWLAAYTSNLAKLGFGISGAAVTKSAFKKAGLEVHKAIIPFLTVAFGGAAIGPVILAGLQNLQDMNKDEPWITLFDRQTRRFNASEMHFAAATSTDTETTVRYAVARLYVATQKTAVLFFKLTKAEAEFESTTKTLIGNNSLLVMMEAQLRQKLAGLTTTFIAEAKLQ</sequence>